<dbReference type="InterPro" id="IPR003172">
    <property type="entry name" value="ML_dom"/>
</dbReference>
<dbReference type="InterPro" id="IPR014756">
    <property type="entry name" value="Ig_E-set"/>
</dbReference>
<dbReference type="SMART" id="SM00737">
    <property type="entry name" value="ML"/>
    <property type="match status" value="1"/>
</dbReference>
<dbReference type="PANTHER" id="PTHR11306">
    <property type="entry name" value="NIEMANN PICK TYPE C2 PROTEIN NPC2-RELATED"/>
    <property type="match status" value="1"/>
</dbReference>
<dbReference type="InterPro" id="IPR039670">
    <property type="entry name" value="NPC2-like"/>
</dbReference>
<name>A0AAW0NS25_9GOBI</name>
<sequence>MDPWKSFFIVLSVIGFTCAETVKFVDCGSAVGKVSTVNVTPCPTQPCQLKKGDNYSVNVTFVSTVETQKSTAVVHGIVAGVPIPFPIPISDGCESGIKCPIQTEQTYNYVATLPVKSEYPCLKVVVEWELKDDGSKDLFCIKFPIEIVS</sequence>
<evidence type="ECO:0000256" key="8">
    <source>
        <dbReference type="SAM" id="SignalP"/>
    </source>
</evidence>
<dbReference type="GO" id="GO:0032367">
    <property type="term" value="P:intracellular cholesterol transport"/>
    <property type="evidence" value="ECO:0007669"/>
    <property type="project" value="InterPro"/>
</dbReference>
<dbReference type="Proteomes" id="UP001460270">
    <property type="component" value="Unassembled WGS sequence"/>
</dbReference>
<evidence type="ECO:0000313" key="11">
    <source>
        <dbReference type="Proteomes" id="UP001460270"/>
    </source>
</evidence>
<comment type="caution">
    <text evidence="10">The sequence shown here is derived from an EMBL/GenBank/DDBJ whole genome shotgun (WGS) entry which is preliminary data.</text>
</comment>
<evidence type="ECO:0000256" key="2">
    <source>
        <dbReference type="ARBA" id="ARBA00006370"/>
    </source>
</evidence>
<evidence type="ECO:0000259" key="9">
    <source>
        <dbReference type="SMART" id="SM00737"/>
    </source>
</evidence>
<dbReference type="AlphaFoldDB" id="A0AAW0NS25"/>
<feature type="signal peptide" evidence="8">
    <location>
        <begin position="1"/>
        <end position="19"/>
    </location>
</feature>
<dbReference type="InterPro" id="IPR033916">
    <property type="entry name" value="ML_Npc2-like"/>
</dbReference>
<accession>A0AAW0NS25</accession>
<gene>
    <name evidence="10" type="ORF">WMY93_016501</name>
</gene>
<evidence type="ECO:0000256" key="3">
    <source>
        <dbReference type="ARBA" id="ARBA00021477"/>
    </source>
</evidence>
<evidence type="ECO:0000256" key="5">
    <source>
        <dbReference type="ARBA" id="ARBA00022729"/>
    </source>
</evidence>
<proteinExistence type="inferred from homology"/>
<keyword evidence="4" id="KW-0964">Secreted</keyword>
<comment type="similarity">
    <text evidence="2">Belongs to the NPC2 family.</text>
</comment>
<evidence type="ECO:0000256" key="1">
    <source>
        <dbReference type="ARBA" id="ARBA00004613"/>
    </source>
</evidence>
<keyword evidence="5 8" id="KW-0732">Signal</keyword>
<feature type="domain" description="MD-2-related lipid-recognition" evidence="9">
    <location>
        <begin position="24"/>
        <end position="145"/>
    </location>
</feature>
<dbReference type="PANTHER" id="PTHR11306:SF68">
    <property type="entry name" value="NPC INTRACELLULAR CHOLESTEROL TRANSPORTER 2"/>
    <property type="match status" value="1"/>
</dbReference>
<evidence type="ECO:0000256" key="4">
    <source>
        <dbReference type="ARBA" id="ARBA00022525"/>
    </source>
</evidence>
<dbReference type="EMBL" id="JBBPFD010000012">
    <property type="protein sequence ID" value="KAK7903894.1"/>
    <property type="molecule type" value="Genomic_DNA"/>
</dbReference>
<dbReference type="GO" id="GO:0033344">
    <property type="term" value="P:cholesterol efflux"/>
    <property type="evidence" value="ECO:0007669"/>
    <property type="project" value="TreeGrafter"/>
</dbReference>
<dbReference type="GO" id="GO:0005576">
    <property type="term" value="C:extracellular region"/>
    <property type="evidence" value="ECO:0007669"/>
    <property type="project" value="UniProtKB-SubCell"/>
</dbReference>
<keyword evidence="11" id="KW-1185">Reference proteome</keyword>
<comment type="subcellular location">
    <subcellularLocation>
        <location evidence="1">Secreted</location>
    </subcellularLocation>
</comment>
<evidence type="ECO:0000256" key="7">
    <source>
        <dbReference type="ARBA" id="ARBA00032516"/>
    </source>
</evidence>
<feature type="chain" id="PRO_5044001826" description="NPC intracellular cholesterol transporter 2" evidence="8">
    <location>
        <begin position="20"/>
        <end position="149"/>
    </location>
</feature>
<protein>
    <recommendedName>
        <fullName evidence="3">NPC intracellular cholesterol transporter 2</fullName>
    </recommendedName>
    <alternativeName>
        <fullName evidence="7">Epididymal secretory protein E1</fullName>
    </alternativeName>
</protein>
<dbReference type="FunFam" id="2.60.40.770:FF:000001">
    <property type="entry name" value="NPC intracellular cholesterol transporter 2"/>
    <property type="match status" value="1"/>
</dbReference>
<reference evidence="11" key="1">
    <citation type="submission" date="2024-04" db="EMBL/GenBank/DDBJ databases">
        <title>Salinicola lusitanus LLJ914,a marine bacterium isolated from the Okinawa Trough.</title>
        <authorList>
            <person name="Li J."/>
        </authorList>
    </citation>
    <scope>NUCLEOTIDE SEQUENCE [LARGE SCALE GENOMIC DNA]</scope>
</reference>
<dbReference type="CDD" id="cd00916">
    <property type="entry name" value="Npc2_like"/>
    <property type="match status" value="1"/>
</dbReference>
<keyword evidence="6" id="KW-1015">Disulfide bond</keyword>
<dbReference type="Gene3D" id="2.60.40.770">
    <property type="match status" value="1"/>
</dbReference>
<dbReference type="GO" id="GO:0007399">
    <property type="term" value="P:nervous system development"/>
    <property type="evidence" value="ECO:0007669"/>
    <property type="project" value="UniProtKB-ARBA"/>
</dbReference>
<evidence type="ECO:0000313" key="10">
    <source>
        <dbReference type="EMBL" id="KAK7903894.1"/>
    </source>
</evidence>
<dbReference type="SUPFAM" id="SSF81296">
    <property type="entry name" value="E set domains"/>
    <property type="match status" value="1"/>
</dbReference>
<dbReference type="Pfam" id="PF02221">
    <property type="entry name" value="E1_DerP2_DerF2"/>
    <property type="match status" value="1"/>
</dbReference>
<dbReference type="GO" id="GO:0015485">
    <property type="term" value="F:cholesterol binding"/>
    <property type="evidence" value="ECO:0007669"/>
    <property type="project" value="TreeGrafter"/>
</dbReference>
<organism evidence="10 11">
    <name type="scientific">Mugilogobius chulae</name>
    <name type="common">yellowstripe goby</name>
    <dbReference type="NCBI Taxonomy" id="88201"/>
    <lineage>
        <taxon>Eukaryota</taxon>
        <taxon>Metazoa</taxon>
        <taxon>Chordata</taxon>
        <taxon>Craniata</taxon>
        <taxon>Vertebrata</taxon>
        <taxon>Euteleostomi</taxon>
        <taxon>Actinopterygii</taxon>
        <taxon>Neopterygii</taxon>
        <taxon>Teleostei</taxon>
        <taxon>Neoteleostei</taxon>
        <taxon>Acanthomorphata</taxon>
        <taxon>Gobiaria</taxon>
        <taxon>Gobiiformes</taxon>
        <taxon>Gobioidei</taxon>
        <taxon>Gobiidae</taxon>
        <taxon>Gobionellinae</taxon>
        <taxon>Mugilogobius</taxon>
    </lineage>
</organism>
<evidence type="ECO:0000256" key="6">
    <source>
        <dbReference type="ARBA" id="ARBA00023157"/>
    </source>
</evidence>